<protein>
    <recommendedName>
        <fullName evidence="1">RiboL-PSP-HEPN domain-containing protein</fullName>
    </recommendedName>
</protein>
<organism evidence="2 3">
    <name type="scientific">Gordonia otitidis (strain DSM 44809 / CCUG 52243 / JCM 12355 / NBRC 100426 / IFM 10032)</name>
    <dbReference type="NCBI Taxonomy" id="1108044"/>
    <lineage>
        <taxon>Bacteria</taxon>
        <taxon>Bacillati</taxon>
        <taxon>Actinomycetota</taxon>
        <taxon>Actinomycetes</taxon>
        <taxon>Mycobacteriales</taxon>
        <taxon>Gordoniaceae</taxon>
        <taxon>Gordonia</taxon>
    </lineage>
</organism>
<dbReference type="Proteomes" id="UP000005038">
    <property type="component" value="Unassembled WGS sequence"/>
</dbReference>
<accession>H5TUH6</accession>
<proteinExistence type="predicted"/>
<keyword evidence="3" id="KW-1185">Reference proteome</keyword>
<name>H5TUH6_GORO1</name>
<dbReference type="AlphaFoldDB" id="H5TUH6"/>
<evidence type="ECO:0000259" key="1">
    <source>
        <dbReference type="Pfam" id="PF18735"/>
    </source>
</evidence>
<dbReference type="EMBL" id="BAFB01000266">
    <property type="protein sequence ID" value="GAB37134.1"/>
    <property type="molecule type" value="Genomic_DNA"/>
</dbReference>
<evidence type="ECO:0000313" key="2">
    <source>
        <dbReference type="EMBL" id="GAB37134.1"/>
    </source>
</evidence>
<dbReference type="Pfam" id="PF18735">
    <property type="entry name" value="HEPN_RiboL-PSP"/>
    <property type="match status" value="1"/>
</dbReference>
<comment type="caution">
    <text evidence="2">The sequence shown here is derived from an EMBL/GenBank/DDBJ whole genome shotgun (WGS) entry which is preliminary data.</text>
</comment>
<reference evidence="2" key="1">
    <citation type="submission" date="2012-02" db="EMBL/GenBank/DDBJ databases">
        <title>Whole genome shotgun sequence of Gordonia otitidis NBRC 100426.</title>
        <authorList>
            <person name="Yoshida I."/>
            <person name="Hosoyama A."/>
            <person name="Tsuchikane K."/>
            <person name="Katsumata H."/>
            <person name="Yamazaki S."/>
            <person name="Fujita N."/>
        </authorList>
    </citation>
    <scope>NUCLEOTIDE SEQUENCE [LARGE SCALE GENOMIC DNA]</scope>
    <source>
        <strain evidence="2">NBRC 100426</strain>
    </source>
</reference>
<feature type="domain" description="RiboL-PSP-HEPN" evidence="1">
    <location>
        <begin position="64"/>
        <end position="244"/>
    </location>
</feature>
<sequence>MGDIDRTVRLLELLPSLRNFAASVTGRENAELGESDWAEAHDLAEKATGARQDLPIVAASLHQYLCGRFEYFVRDIVQAIADERSSEFSSYADLPDKMRAELYQLTISVAGNPGRYRYSDMEAHSFLKALADNLVGDRYDPLNVKSEILAITESNMTQRTIVEVFKRVGLEDIWSTMAQQAALRSHLGAKDQGECSKLAISKLSKIMNDRNSFAHPTSSTTFPDPEQVLSTCEFFRAFSSVMVDVAKLPR</sequence>
<evidence type="ECO:0000313" key="3">
    <source>
        <dbReference type="Proteomes" id="UP000005038"/>
    </source>
</evidence>
<gene>
    <name evidence="2" type="ORF">GOOTI_266_00230</name>
</gene>
<dbReference type="InterPro" id="IPR041519">
    <property type="entry name" value="HEPN_RiboL-PSP"/>
</dbReference>